<dbReference type="AlphaFoldDB" id="A0A6B9F1R7"/>
<protein>
    <submittedName>
        <fullName evidence="2">Extracellular solute-binding protein</fullName>
    </submittedName>
</protein>
<dbReference type="Proteomes" id="UP000428325">
    <property type="component" value="Chromosome"/>
</dbReference>
<proteinExistence type="predicted"/>
<dbReference type="KEGG" id="hra:EI982_05150"/>
<dbReference type="PANTHER" id="PTHR30222:SF17">
    <property type="entry name" value="SPERMIDINE_PUTRESCINE-BINDING PERIPLASMIC PROTEIN"/>
    <property type="match status" value="1"/>
</dbReference>
<organism evidence="2 3">
    <name type="scientific">Haloplanus rallus</name>
    <dbReference type="NCBI Taxonomy" id="1816183"/>
    <lineage>
        <taxon>Archaea</taxon>
        <taxon>Methanobacteriati</taxon>
        <taxon>Methanobacteriota</taxon>
        <taxon>Stenosarchaea group</taxon>
        <taxon>Halobacteria</taxon>
        <taxon>Halobacteriales</taxon>
        <taxon>Haloferacaceae</taxon>
        <taxon>Haloplanus</taxon>
    </lineage>
</organism>
<dbReference type="EMBL" id="CP034345">
    <property type="protein sequence ID" value="QGX94215.1"/>
    <property type="molecule type" value="Genomic_DNA"/>
</dbReference>
<sequence>MFGDSSQRSRTPVDRRSVLKTLGGGIAATGLAGCLGGGGGGSTDTLRYLGWGGNTQDAAATAFEYWTEESGVEVEHQSAGGDSEFLSIIRENPGEIDLFMPTSFGVYTARQEDLLADINYDDLPNYQENIQQDWADRPYIDGDAVFRDALTQGYAYNTEETDREMSTWDDIKADEFEDSLGLRDQATSRVTNAAASLGMNINDVPGNSDAVEQVRQELGEQHENTFGYWGAGAESIRWLREGTATVAETWGGRTRALQEEGYEEIEYVIPEGGTSTITEDWAIPASSENQDLVHDLLNHVFQRDIIVELSDNVGYPVPVQDPPEVIRNLPDYTESPDDLMWVDWGTVDPAVSDWQQLFQEVKQG</sequence>
<dbReference type="SUPFAM" id="SSF53850">
    <property type="entry name" value="Periplasmic binding protein-like II"/>
    <property type="match status" value="1"/>
</dbReference>
<name>A0A6B9F1R7_9EURY</name>
<evidence type="ECO:0000313" key="3">
    <source>
        <dbReference type="Proteomes" id="UP000428325"/>
    </source>
</evidence>
<reference evidence="2 3" key="1">
    <citation type="submission" date="2018-12" db="EMBL/GenBank/DDBJ databases">
        <title>Complete genome sequence of Haloplanus rallus MBLA0036.</title>
        <authorList>
            <person name="Nam Y.-d."/>
            <person name="Kang J."/>
            <person name="Chung W.-H."/>
            <person name="Park Y.S."/>
        </authorList>
    </citation>
    <scope>NUCLEOTIDE SEQUENCE [LARGE SCALE GENOMIC DNA]</scope>
    <source>
        <strain evidence="2 3">MBLA0036</strain>
    </source>
</reference>
<evidence type="ECO:0000256" key="1">
    <source>
        <dbReference type="ARBA" id="ARBA00022729"/>
    </source>
</evidence>
<gene>
    <name evidence="2" type="ORF">EI982_05150</name>
</gene>
<accession>A0A6B9F1R7</accession>
<evidence type="ECO:0000313" key="2">
    <source>
        <dbReference type="EMBL" id="QGX94215.1"/>
    </source>
</evidence>
<dbReference type="PANTHER" id="PTHR30222">
    <property type="entry name" value="SPERMIDINE/PUTRESCINE-BINDING PERIPLASMIC PROTEIN"/>
    <property type="match status" value="1"/>
</dbReference>
<dbReference type="Pfam" id="PF13416">
    <property type="entry name" value="SBP_bac_8"/>
    <property type="match status" value="1"/>
</dbReference>
<dbReference type="InterPro" id="IPR006059">
    <property type="entry name" value="SBP"/>
</dbReference>
<dbReference type="Gene3D" id="3.40.190.10">
    <property type="entry name" value="Periplasmic binding protein-like II"/>
    <property type="match status" value="2"/>
</dbReference>
<keyword evidence="1" id="KW-0732">Signal</keyword>
<keyword evidence="3" id="KW-1185">Reference proteome</keyword>